<dbReference type="eggNOG" id="COG0583">
    <property type="taxonomic scope" value="Bacteria"/>
</dbReference>
<proteinExistence type="inferred from homology"/>
<dbReference type="PANTHER" id="PTHR30579:SF3">
    <property type="entry name" value="TRANSCRIPTIONAL REGULATORY PROTEIN"/>
    <property type="match status" value="1"/>
</dbReference>
<evidence type="ECO:0000256" key="1">
    <source>
        <dbReference type="ARBA" id="ARBA00009437"/>
    </source>
</evidence>
<keyword evidence="4" id="KW-0804">Transcription</keyword>
<dbReference type="SUPFAM" id="SSF53850">
    <property type="entry name" value="Periplasmic binding protein-like II"/>
    <property type="match status" value="1"/>
</dbReference>
<evidence type="ECO:0000313" key="7">
    <source>
        <dbReference type="Proteomes" id="UP000024547"/>
    </source>
</evidence>
<evidence type="ECO:0000256" key="3">
    <source>
        <dbReference type="ARBA" id="ARBA00023125"/>
    </source>
</evidence>
<protein>
    <recommendedName>
        <fullName evidence="5">HTH lysR-type domain-containing protein</fullName>
    </recommendedName>
</protein>
<dbReference type="PATRIC" id="fig|1280948.3.peg.757"/>
<dbReference type="Gene3D" id="1.10.10.10">
    <property type="entry name" value="Winged helix-like DNA-binding domain superfamily/Winged helix DNA-binding domain"/>
    <property type="match status" value="1"/>
</dbReference>
<dbReference type="Pfam" id="PF03466">
    <property type="entry name" value="LysR_substrate"/>
    <property type="match status" value="1"/>
</dbReference>
<comment type="similarity">
    <text evidence="1">Belongs to the LysR transcriptional regulatory family.</text>
</comment>
<gene>
    <name evidence="6" type="ORF">HY36_12595</name>
</gene>
<dbReference type="PROSITE" id="PS50931">
    <property type="entry name" value="HTH_LYSR"/>
    <property type="match status" value="1"/>
</dbReference>
<accession>A0A059EAI7</accession>
<dbReference type="AlphaFoldDB" id="A0A059EAI7"/>
<dbReference type="Gene3D" id="3.40.190.290">
    <property type="match status" value="1"/>
</dbReference>
<dbReference type="RefSeq" id="WP_035548603.1">
    <property type="nucleotide sequence ID" value="NZ_AWFH01000002.1"/>
</dbReference>
<dbReference type="InterPro" id="IPR036388">
    <property type="entry name" value="WH-like_DNA-bd_sf"/>
</dbReference>
<feature type="domain" description="HTH lysR-type" evidence="5">
    <location>
        <begin position="1"/>
        <end position="58"/>
    </location>
</feature>
<comment type="caution">
    <text evidence="6">The sequence shown here is derived from an EMBL/GenBank/DDBJ whole genome shotgun (WGS) entry which is preliminary data.</text>
</comment>
<dbReference type="GO" id="GO:0003677">
    <property type="term" value="F:DNA binding"/>
    <property type="evidence" value="ECO:0007669"/>
    <property type="project" value="UniProtKB-KW"/>
</dbReference>
<sequence>MNWDDLKIFLDVTRQPKLEGAAAHLQLDATTISRRIKRLEQELGMTLFERTRRGHVLTPAGERLTLQVEAMESIFLDILSEAASEQSAAGRIRLGVTEGLGSAVIAPALKHFKHSHPKIDIDLIALSGFVSVPKRQADMSILLTRPAVGRLKVRKLSDYSLRLYGTREYLEKTPPVRSRSDLQDHTLIGYVDDLIYSSQLRYFEDLLPGLRPHICSPSILSQLEIVASGAGLGILPVFMAQRLPVLVPVLPDDIRVTRSFWLAVHQDVASLTRNRLMIDFLGNLMNDLP</sequence>
<name>A0A059EAI7_9PROT</name>
<dbReference type="InterPro" id="IPR005119">
    <property type="entry name" value="LysR_subst-bd"/>
</dbReference>
<dbReference type="STRING" id="1280948.HY36_12595"/>
<evidence type="ECO:0000256" key="2">
    <source>
        <dbReference type="ARBA" id="ARBA00023015"/>
    </source>
</evidence>
<dbReference type="EMBL" id="AWFH01000002">
    <property type="protein sequence ID" value="KCZ64678.1"/>
    <property type="molecule type" value="Genomic_DNA"/>
</dbReference>
<reference evidence="6 7" key="1">
    <citation type="journal article" date="2014" name="Antonie Van Leeuwenhoek">
        <title>Hyphomonas beringensis sp. nov. and Hyphomonas chukchiensis sp. nov., isolated from surface seawater of the Bering Sea and Chukchi Sea.</title>
        <authorList>
            <person name="Li C."/>
            <person name="Lai Q."/>
            <person name="Li G."/>
            <person name="Dong C."/>
            <person name="Wang J."/>
            <person name="Liao Y."/>
            <person name="Shao Z."/>
        </authorList>
    </citation>
    <scope>NUCLEOTIDE SEQUENCE [LARGE SCALE GENOMIC DNA]</scope>
    <source>
        <strain evidence="6 7">22II1-22F38</strain>
    </source>
</reference>
<dbReference type="InterPro" id="IPR036390">
    <property type="entry name" value="WH_DNA-bd_sf"/>
</dbReference>
<evidence type="ECO:0000313" key="6">
    <source>
        <dbReference type="EMBL" id="KCZ64678.1"/>
    </source>
</evidence>
<organism evidence="6 7">
    <name type="scientific">Hyphomonas atlantica</name>
    <dbReference type="NCBI Taxonomy" id="1280948"/>
    <lineage>
        <taxon>Bacteria</taxon>
        <taxon>Pseudomonadati</taxon>
        <taxon>Pseudomonadota</taxon>
        <taxon>Alphaproteobacteria</taxon>
        <taxon>Hyphomonadales</taxon>
        <taxon>Hyphomonadaceae</taxon>
        <taxon>Hyphomonas</taxon>
    </lineage>
</organism>
<dbReference type="InterPro" id="IPR000847">
    <property type="entry name" value="LysR_HTH_N"/>
</dbReference>
<dbReference type="PANTHER" id="PTHR30579">
    <property type="entry name" value="TRANSCRIPTIONAL REGULATOR"/>
    <property type="match status" value="1"/>
</dbReference>
<dbReference type="Proteomes" id="UP000024547">
    <property type="component" value="Unassembled WGS sequence"/>
</dbReference>
<dbReference type="SUPFAM" id="SSF46785">
    <property type="entry name" value="Winged helix' DNA-binding domain"/>
    <property type="match status" value="1"/>
</dbReference>
<dbReference type="GO" id="GO:0003700">
    <property type="term" value="F:DNA-binding transcription factor activity"/>
    <property type="evidence" value="ECO:0007669"/>
    <property type="project" value="InterPro"/>
</dbReference>
<dbReference type="FunFam" id="1.10.10.10:FF:000001">
    <property type="entry name" value="LysR family transcriptional regulator"/>
    <property type="match status" value="1"/>
</dbReference>
<keyword evidence="2" id="KW-0805">Transcription regulation</keyword>
<evidence type="ECO:0000259" key="5">
    <source>
        <dbReference type="PROSITE" id="PS50931"/>
    </source>
</evidence>
<dbReference type="InterPro" id="IPR050176">
    <property type="entry name" value="LTTR"/>
</dbReference>
<keyword evidence="3" id="KW-0238">DNA-binding</keyword>
<keyword evidence="7" id="KW-1185">Reference proteome</keyword>
<dbReference type="Pfam" id="PF00126">
    <property type="entry name" value="HTH_1"/>
    <property type="match status" value="1"/>
</dbReference>
<dbReference type="OrthoDB" id="9787460at2"/>
<evidence type="ECO:0000256" key="4">
    <source>
        <dbReference type="ARBA" id="ARBA00023163"/>
    </source>
</evidence>